<protein>
    <recommendedName>
        <fullName evidence="3">VTT domain-containing protein</fullName>
    </recommendedName>
</protein>
<dbReference type="Proteomes" id="UP000838308">
    <property type="component" value="Unassembled WGS sequence"/>
</dbReference>
<dbReference type="InterPro" id="IPR032816">
    <property type="entry name" value="VTT_dom"/>
</dbReference>
<dbReference type="PANTHER" id="PTHR42709">
    <property type="entry name" value="ALKALINE PHOSPHATASE LIKE PROTEIN"/>
    <property type="match status" value="1"/>
</dbReference>
<keyword evidence="2" id="KW-1133">Transmembrane helix</keyword>
<accession>A0ABM9ET80</accession>
<sequence length="212" mass="24042">MLMLILGCVDIMQHLNHLIEHYGYFGIIISLVGGIIGLPIPDEVLLTYVGYNVFDSKMSYLPSLLCAMVGACGGISLSYILGVKLGLPFLIKLGPKLHITEERVNRTRKLFMKFGPFLLFIGFFIPGVRHITAYLAGINGYSFRRFALFAYSGAVTWCFTFITLGRVLGGNWMIVGTYLSKYSMYFIFIFLIGCLIFYTHWRKKRLLGMLEE</sequence>
<feature type="transmembrane region" description="Helical" evidence="2">
    <location>
        <begin position="60"/>
        <end position="90"/>
    </location>
</feature>
<comment type="caution">
    <text evidence="4">The sequence shown here is derived from an EMBL/GenBank/DDBJ whole genome shotgun (WGS) entry which is preliminary data.</text>
</comment>
<evidence type="ECO:0000256" key="1">
    <source>
        <dbReference type="ARBA" id="ARBA00010792"/>
    </source>
</evidence>
<name>A0ABM9ET80_9BACI</name>
<evidence type="ECO:0000313" key="5">
    <source>
        <dbReference type="Proteomes" id="UP000838308"/>
    </source>
</evidence>
<comment type="similarity">
    <text evidence="1">Belongs to the DedA family.</text>
</comment>
<dbReference type="Pfam" id="PF09335">
    <property type="entry name" value="VTT_dom"/>
    <property type="match status" value="1"/>
</dbReference>
<reference evidence="4" key="1">
    <citation type="submission" date="2022-04" db="EMBL/GenBank/DDBJ databases">
        <authorList>
            <person name="Criscuolo A."/>
        </authorList>
    </citation>
    <scope>NUCLEOTIDE SEQUENCE</scope>
    <source>
        <strain evidence="4">CIP111895</strain>
    </source>
</reference>
<dbReference type="InterPro" id="IPR051311">
    <property type="entry name" value="DedA_domain"/>
</dbReference>
<evidence type="ECO:0000256" key="2">
    <source>
        <dbReference type="SAM" id="Phobius"/>
    </source>
</evidence>
<proteinExistence type="inferred from homology"/>
<gene>
    <name evidence="4" type="ORF">BACCIP111895_03042</name>
</gene>
<dbReference type="PANTHER" id="PTHR42709:SF9">
    <property type="entry name" value="ALKALINE PHOSPHATASE LIKE PROTEIN"/>
    <property type="match status" value="1"/>
</dbReference>
<feature type="transmembrane region" description="Helical" evidence="2">
    <location>
        <begin position="21"/>
        <end position="40"/>
    </location>
</feature>
<dbReference type="EMBL" id="CALBWS010000020">
    <property type="protein sequence ID" value="CAH2715858.1"/>
    <property type="molecule type" value="Genomic_DNA"/>
</dbReference>
<evidence type="ECO:0000313" key="4">
    <source>
        <dbReference type="EMBL" id="CAH2715858.1"/>
    </source>
</evidence>
<feature type="transmembrane region" description="Helical" evidence="2">
    <location>
        <begin position="110"/>
        <end position="128"/>
    </location>
</feature>
<organism evidence="4 5">
    <name type="scientific">Neobacillus rhizosphaerae</name>
    <dbReference type="NCBI Taxonomy" id="2880965"/>
    <lineage>
        <taxon>Bacteria</taxon>
        <taxon>Bacillati</taxon>
        <taxon>Bacillota</taxon>
        <taxon>Bacilli</taxon>
        <taxon>Bacillales</taxon>
        <taxon>Bacillaceae</taxon>
        <taxon>Neobacillus</taxon>
    </lineage>
</organism>
<keyword evidence="2" id="KW-0472">Membrane</keyword>
<feature type="transmembrane region" description="Helical" evidence="2">
    <location>
        <begin position="148"/>
        <end position="170"/>
    </location>
</feature>
<keyword evidence="5" id="KW-1185">Reference proteome</keyword>
<feature type="domain" description="VTT" evidence="3">
    <location>
        <begin position="40"/>
        <end position="166"/>
    </location>
</feature>
<feature type="transmembrane region" description="Helical" evidence="2">
    <location>
        <begin position="182"/>
        <end position="201"/>
    </location>
</feature>
<keyword evidence="2" id="KW-0812">Transmembrane</keyword>
<evidence type="ECO:0000259" key="3">
    <source>
        <dbReference type="Pfam" id="PF09335"/>
    </source>
</evidence>